<proteinExistence type="predicted"/>
<dbReference type="Proteomes" id="UP000239047">
    <property type="component" value="Unassembled WGS sequence"/>
</dbReference>
<protein>
    <submittedName>
        <fullName evidence="2">Uncharacterized protein</fullName>
    </submittedName>
</protein>
<keyword evidence="1" id="KW-1133">Transmembrane helix</keyword>
<comment type="caution">
    <text evidence="2">The sequence shown here is derived from an EMBL/GenBank/DDBJ whole genome shotgun (WGS) entry which is preliminary data.</text>
</comment>
<sequence>MSLASFTRFTALQGDAFRGAGLELTCFASGSQAPASSRRSHPLPLRSPHVSKIIVMYHILLNILIFGLIAVIGNINFDANLNVFSYH</sequence>
<keyword evidence="1" id="KW-0472">Membrane</keyword>
<name>A0A2S5GD92_9BACL</name>
<gene>
    <name evidence="2" type="ORF">C4B60_09510</name>
</gene>
<organism evidence="2 3">
    <name type="scientific">Jeotgalibacillus proteolyticus</name>
    <dbReference type="NCBI Taxonomy" id="2082395"/>
    <lineage>
        <taxon>Bacteria</taxon>
        <taxon>Bacillati</taxon>
        <taxon>Bacillota</taxon>
        <taxon>Bacilli</taxon>
        <taxon>Bacillales</taxon>
        <taxon>Caryophanaceae</taxon>
        <taxon>Jeotgalibacillus</taxon>
    </lineage>
</organism>
<keyword evidence="3" id="KW-1185">Reference proteome</keyword>
<evidence type="ECO:0000313" key="3">
    <source>
        <dbReference type="Proteomes" id="UP000239047"/>
    </source>
</evidence>
<evidence type="ECO:0000313" key="2">
    <source>
        <dbReference type="EMBL" id="PPA71007.1"/>
    </source>
</evidence>
<evidence type="ECO:0000256" key="1">
    <source>
        <dbReference type="SAM" id="Phobius"/>
    </source>
</evidence>
<accession>A0A2S5GD92</accession>
<feature type="transmembrane region" description="Helical" evidence="1">
    <location>
        <begin position="54"/>
        <end position="77"/>
    </location>
</feature>
<dbReference type="AlphaFoldDB" id="A0A2S5GD92"/>
<reference evidence="2 3" key="1">
    <citation type="submission" date="2018-02" db="EMBL/GenBank/DDBJ databases">
        <title>Jeotgalibacillus proteolyticum sp. nov. a protease producing bacterium isolated from ocean sediments of Laizhou Bay.</title>
        <authorList>
            <person name="Li Y."/>
        </authorList>
    </citation>
    <scope>NUCLEOTIDE SEQUENCE [LARGE SCALE GENOMIC DNA]</scope>
    <source>
        <strain evidence="2 3">22-7</strain>
    </source>
</reference>
<dbReference type="EMBL" id="PREZ01000003">
    <property type="protein sequence ID" value="PPA71007.1"/>
    <property type="molecule type" value="Genomic_DNA"/>
</dbReference>
<keyword evidence="1" id="KW-0812">Transmembrane</keyword>